<accession>A0AB74V195</accession>
<dbReference type="AlphaFoldDB" id="A0AB74V195"/>
<proteinExistence type="predicted"/>
<dbReference type="RefSeq" id="WP_395117746.1">
    <property type="nucleotide sequence ID" value="NZ_CP170721.1"/>
</dbReference>
<sequence length="65" mass="7083">MTDNAGEQELESQLCALIAKHGDWLSGPAWMAITERVGRGYFDDVPEMFDADAFLSGFSNALNDG</sequence>
<name>A0AB74V195_9GAMM</name>
<protein>
    <submittedName>
        <fullName evidence="1">Uncharacterized protein</fullName>
    </submittedName>
</protein>
<gene>
    <name evidence="1" type="ORF">ACFYG5_09365</name>
</gene>
<evidence type="ECO:0000313" key="1">
    <source>
        <dbReference type="EMBL" id="XIA20310.1"/>
    </source>
</evidence>
<reference evidence="1" key="1">
    <citation type="submission" date="2024-10" db="EMBL/GenBank/DDBJ databases">
        <authorList>
            <person name="Lesea H.P."/>
            <person name="Kuehl J.V."/>
            <person name="Chandonia J.-M."/>
        </authorList>
    </citation>
    <scope>NUCLEOTIDE SEQUENCE</scope>
    <source>
        <strain evidence="1">FW102-FHT14D07</strain>
    </source>
</reference>
<organism evidence="1">
    <name type="scientific">Rhodanobacter sp. FW102-FHT14D07</name>
    <dbReference type="NCBI Taxonomy" id="3351462"/>
    <lineage>
        <taxon>Bacteria</taxon>
        <taxon>Pseudomonadati</taxon>
        <taxon>Pseudomonadota</taxon>
        <taxon>Gammaproteobacteria</taxon>
        <taxon>Lysobacterales</taxon>
        <taxon>Rhodanobacteraceae</taxon>
        <taxon>Rhodanobacter</taxon>
    </lineage>
</organism>
<dbReference type="EMBL" id="CP170721">
    <property type="protein sequence ID" value="XIA20310.1"/>
    <property type="molecule type" value="Genomic_DNA"/>
</dbReference>